<proteinExistence type="predicted"/>
<dbReference type="Proteomes" id="UP000189628">
    <property type="component" value="Chromosome"/>
</dbReference>
<evidence type="ECO:0000313" key="1">
    <source>
        <dbReference type="EMBL" id="AQW28662.1"/>
    </source>
</evidence>
<dbReference type="RefSeq" id="WP_078221570.1">
    <property type="nucleotide sequence ID" value="NZ_CP019911.1"/>
</dbReference>
<dbReference type="SUPFAM" id="SSF47413">
    <property type="entry name" value="lambda repressor-like DNA-binding domains"/>
    <property type="match status" value="1"/>
</dbReference>
<sequence>MQPNQEPIFDFVKRRLTENKGLLTKVSRECDVPYSTLMKIAQGVIENPRIRTVQKLADYFQRASA</sequence>
<gene>
    <name evidence="1" type="ORF">B0B51_00555</name>
</gene>
<dbReference type="GO" id="GO:0003677">
    <property type="term" value="F:DNA binding"/>
    <property type="evidence" value="ECO:0007669"/>
    <property type="project" value="InterPro"/>
</dbReference>
<name>A0A1U9VDB7_9RALS</name>
<dbReference type="AlphaFoldDB" id="A0A1U9VDB7"/>
<evidence type="ECO:0000313" key="2">
    <source>
        <dbReference type="Proteomes" id="UP000189628"/>
    </source>
</evidence>
<dbReference type="Gene3D" id="1.10.260.40">
    <property type="entry name" value="lambda repressor-like DNA-binding domains"/>
    <property type="match status" value="1"/>
</dbReference>
<dbReference type="EMBL" id="CP019911">
    <property type="protein sequence ID" value="AQW28662.1"/>
    <property type="molecule type" value="Genomic_DNA"/>
</dbReference>
<evidence type="ECO:0008006" key="3">
    <source>
        <dbReference type="Google" id="ProtNLM"/>
    </source>
</evidence>
<organism evidence="1 2">
    <name type="scientific">blood disease bacterium A2-HR MARDI</name>
    <dbReference type="NCBI Taxonomy" id="1944648"/>
    <lineage>
        <taxon>Bacteria</taxon>
        <taxon>Pseudomonadati</taxon>
        <taxon>Pseudomonadota</taxon>
        <taxon>Betaproteobacteria</taxon>
        <taxon>Burkholderiales</taxon>
        <taxon>Burkholderiaceae</taxon>
        <taxon>Ralstonia</taxon>
        <taxon>Ralstonia solanacearum species complex</taxon>
    </lineage>
</organism>
<dbReference type="InterPro" id="IPR010982">
    <property type="entry name" value="Lambda_DNA-bd_dom_sf"/>
</dbReference>
<reference evidence="1 2" key="1">
    <citation type="submission" date="2017-02" db="EMBL/GenBank/DDBJ databases">
        <title>Blood Disease Bacterium A2-HR MARDI.</title>
        <authorList>
            <person name="Badrun R."/>
            <person name="Abu Bakar N."/>
            <person name="Laboh R."/>
        </authorList>
    </citation>
    <scope>NUCLEOTIDE SEQUENCE [LARGE SCALE GENOMIC DNA]</scope>
    <source>
        <strain evidence="1 2">A2-HR MARDI</strain>
    </source>
</reference>
<accession>A0A1U9VDB7</accession>
<protein>
    <recommendedName>
        <fullName evidence="3">HTH cro/C1-type domain-containing protein</fullName>
    </recommendedName>
</protein>